<reference evidence="6" key="2">
    <citation type="journal article" date="2022" name="Nat. Microbiol.">
        <title>A closed Candidatus Odinarchaeum chromosome exposes Asgard archaeal viruses.</title>
        <authorList>
            <person name="Tamarit D."/>
            <person name="Caceres E.F."/>
            <person name="Krupovic M."/>
            <person name="Nijland R."/>
            <person name="Eme L."/>
            <person name="Robinson N.P."/>
            <person name="Ettema T.J.G."/>
        </authorList>
    </citation>
    <scope>NUCLEOTIDE SEQUENCE</scope>
    <source>
        <strain evidence="6">LCB_4</strain>
    </source>
</reference>
<dbReference type="PANTHER" id="PTHR42957">
    <property type="entry name" value="HELICASE MJ1565-RELATED"/>
    <property type="match status" value="1"/>
</dbReference>
<evidence type="ECO:0000256" key="2">
    <source>
        <dbReference type="ARBA" id="ARBA00034617"/>
    </source>
</evidence>
<evidence type="ECO:0000259" key="5">
    <source>
        <dbReference type="SMART" id="SM00382"/>
    </source>
</evidence>
<comment type="catalytic activity">
    <reaction evidence="3">
        <text>ATP + H2O = ADP + phosphate + H(+)</text>
        <dbReference type="Rhea" id="RHEA:13065"/>
        <dbReference type="ChEBI" id="CHEBI:15377"/>
        <dbReference type="ChEBI" id="CHEBI:15378"/>
        <dbReference type="ChEBI" id="CHEBI:30616"/>
        <dbReference type="ChEBI" id="CHEBI:43474"/>
        <dbReference type="ChEBI" id="CHEBI:456216"/>
        <dbReference type="EC" id="5.6.2.3"/>
    </reaction>
</comment>
<dbReference type="Pfam" id="PF01935">
    <property type="entry name" value="DUF87"/>
    <property type="match status" value="1"/>
</dbReference>
<reference evidence="6" key="1">
    <citation type="journal article" date="2017" name="Nature">
        <title>Asgard archaea illuminate the origin of eukaryotic cellular complexity.</title>
        <authorList>
            <person name="Zaremba-Niedzwiedzka K."/>
            <person name="Caceres E.F."/>
            <person name="Saw J.H."/>
            <person name="Backstrom D."/>
            <person name="Juzokaite L."/>
            <person name="Vancaester E."/>
            <person name="Seitz K.W."/>
            <person name="Anantharaman K."/>
            <person name="Starnawski P."/>
            <person name="Kjeldsen K.U."/>
            <person name="Scott M.B."/>
            <person name="Nunoura T."/>
            <person name="Banfield J.F."/>
            <person name="Schramm A."/>
            <person name="Baker B.J."/>
            <person name="Spang A."/>
            <person name="Ettema T.J.G."/>
        </authorList>
    </citation>
    <scope>NUCLEOTIDE SEQUENCE</scope>
    <source>
        <strain evidence="6">LCB_4</strain>
    </source>
</reference>
<dbReference type="KEGG" id="oyw:OdinLCB4_005475"/>
<dbReference type="GO" id="GO:0043139">
    <property type="term" value="F:5'-3' DNA helicase activity"/>
    <property type="evidence" value="ECO:0007669"/>
    <property type="project" value="UniProtKB-EC"/>
</dbReference>
<evidence type="ECO:0000313" key="7">
    <source>
        <dbReference type="Proteomes" id="UP000186851"/>
    </source>
</evidence>
<feature type="domain" description="AAA+ ATPase" evidence="5">
    <location>
        <begin position="138"/>
        <end position="394"/>
    </location>
</feature>
<protein>
    <submittedName>
        <fullName evidence="6">ATP-binding protein</fullName>
    </submittedName>
</protein>
<dbReference type="InterPro" id="IPR002789">
    <property type="entry name" value="HerA_central"/>
</dbReference>
<comment type="catalytic activity">
    <reaction evidence="2">
        <text>Couples ATP hydrolysis with the unwinding of duplex DNA by translocating in the 3'-5' direction.</text>
        <dbReference type="EC" id="5.6.2.4"/>
    </reaction>
</comment>
<evidence type="ECO:0000256" key="4">
    <source>
        <dbReference type="ARBA" id="ARBA00048988"/>
    </source>
</evidence>
<organism evidence="6 7">
    <name type="scientific">Odinarchaeota yellowstonii (strain LCB_4)</name>
    <dbReference type="NCBI Taxonomy" id="1841599"/>
    <lineage>
        <taxon>Archaea</taxon>
        <taxon>Promethearchaeati</taxon>
        <taxon>Candidatus Odinarchaeota</taxon>
        <taxon>Candidatus Odinarchaeia</taxon>
        <taxon>Candidatus Odinarchaeales</taxon>
        <taxon>Candidatus Odinarchaeaceae</taxon>
        <taxon>Candidatus Odinarchaeum</taxon>
    </lineage>
</organism>
<keyword evidence="6" id="KW-0547">Nucleotide-binding</keyword>
<dbReference type="InterPro" id="IPR003593">
    <property type="entry name" value="AAA+_ATPase"/>
</dbReference>
<dbReference type="PANTHER" id="PTHR42957:SF1">
    <property type="entry name" value="HELICASE MJ1565-RELATED"/>
    <property type="match status" value="1"/>
</dbReference>
<keyword evidence="6" id="KW-0067">ATP-binding</keyword>
<gene>
    <name evidence="6" type="ORF">OdinLCB4_005475</name>
</gene>
<evidence type="ECO:0000256" key="3">
    <source>
        <dbReference type="ARBA" id="ARBA00048954"/>
    </source>
</evidence>
<dbReference type="EMBL" id="CP091871">
    <property type="protein sequence ID" value="WEU39921.1"/>
    <property type="molecule type" value="Genomic_DNA"/>
</dbReference>
<dbReference type="InterPro" id="IPR027417">
    <property type="entry name" value="P-loop_NTPase"/>
</dbReference>
<sequence length="456" mass="52484">MHIIAKKGDEIILPGGESDGEIGENYILLDEKGRGLIVQLVEINFSANLQPELNENTTYKQLPSKERCLRYKILMEVRREDNNIKLSEWTGWIPASISEIMKIKLQWLLENIRGKPKYPIYLGYTVQHEKIFFDAYYFQGITLIIGKKGSGKSHLSKLILKELVKKGCRIIVFDINDEYSSLSRVEDKNQQKIIQLTPGDNLKFNLEYVGMDVLYDVLTGPLRLPEISAIAFRNIWSTLERKNYLKITELVKAVNSESNPYVREALYKRIQQIIETGVFEDEAGEKPVLQQLIDEIKNGGALIINLKRTSQIARIITVQTIIRKLQSMLEKGELPLWLIAEEAHFYISKASLEDIVSRIRHIGLYQIYVTNSPQFLPELIIRQTDNIFLFKLVDRRDIDYISPAANLDGETLNYIVKSLPFRRCLVTGELTKNYPLILEVSSAKIFESGKSRLFLK</sequence>
<proteinExistence type="inferred from homology"/>
<dbReference type="GO" id="GO:0005524">
    <property type="term" value="F:ATP binding"/>
    <property type="evidence" value="ECO:0007669"/>
    <property type="project" value="UniProtKB-KW"/>
</dbReference>
<dbReference type="GO" id="GO:0043138">
    <property type="term" value="F:3'-5' DNA helicase activity"/>
    <property type="evidence" value="ECO:0007669"/>
    <property type="project" value="UniProtKB-EC"/>
</dbReference>
<name>A0AAF0D1H6_ODILC</name>
<dbReference type="Gene3D" id="3.40.50.300">
    <property type="entry name" value="P-loop containing nucleotide triphosphate hydrolases"/>
    <property type="match status" value="2"/>
</dbReference>
<dbReference type="AlphaFoldDB" id="A0AAF0D1H6"/>
<dbReference type="Proteomes" id="UP000186851">
    <property type="component" value="Chromosome"/>
</dbReference>
<comment type="similarity">
    <text evidence="1">Belongs to the HerA family.</text>
</comment>
<dbReference type="SUPFAM" id="SSF52540">
    <property type="entry name" value="P-loop containing nucleoside triphosphate hydrolases"/>
    <property type="match status" value="1"/>
</dbReference>
<accession>A0AAF0D1H6</accession>
<evidence type="ECO:0000313" key="6">
    <source>
        <dbReference type="EMBL" id="WEU39921.1"/>
    </source>
</evidence>
<evidence type="ECO:0000256" key="1">
    <source>
        <dbReference type="ARBA" id="ARBA00007816"/>
    </source>
</evidence>
<dbReference type="InterPro" id="IPR008571">
    <property type="entry name" value="HerA-like"/>
</dbReference>
<comment type="catalytic activity">
    <reaction evidence="4">
        <text>ATP + H2O = ADP + phosphate + H(+)</text>
        <dbReference type="Rhea" id="RHEA:13065"/>
        <dbReference type="ChEBI" id="CHEBI:15377"/>
        <dbReference type="ChEBI" id="CHEBI:15378"/>
        <dbReference type="ChEBI" id="CHEBI:30616"/>
        <dbReference type="ChEBI" id="CHEBI:43474"/>
        <dbReference type="ChEBI" id="CHEBI:456216"/>
        <dbReference type="EC" id="5.6.2.4"/>
    </reaction>
</comment>
<dbReference type="SMART" id="SM00382">
    <property type="entry name" value="AAA"/>
    <property type="match status" value="1"/>
</dbReference>